<sequence length="200" mass="22291">MSTVIGLLNYGVSGNIFSVQKALERAGATVKTVKTKKDFKSFDKIVLPGVGSFRDAMDNLGDLKSELVDQIHERPTLGICLGMQILSKVGYEFGETWGLDLIDAEVKKIEVKCKVPHLGWGKLSLVKESPLLTGITNEDNFYFMHSYEVVNYTDVIALTNYCDHNFVSVIQKNDLYGVQFHPEKSREAGIVILNNFISLP</sequence>
<keyword evidence="7 10" id="KW-0456">Lyase</keyword>
<dbReference type="KEGG" id="mfo:Metfor_1310"/>
<dbReference type="PROSITE" id="PS51273">
    <property type="entry name" value="GATASE_TYPE_1"/>
    <property type="match status" value="1"/>
</dbReference>
<keyword evidence="13" id="KW-0808">Transferase</keyword>
<comment type="function">
    <text evidence="10">IGPS catalyzes the conversion of PRFAR and glutamine to IGP, AICAR and glutamate. The HisH subunit catalyzes the hydrolysis of glutamine to glutamate and ammonia as part of the synthesis of IGP and AICAR. The resulting ammonia molecule is channeled to the active site of HisF.</text>
</comment>
<feature type="active site" evidence="10 11">
    <location>
        <position position="181"/>
    </location>
</feature>
<protein>
    <recommendedName>
        <fullName evidence="10">Imidazole glycerol phosphate synthase subunit HisH</fullName>
        <ecNumber evidence="10">4.3.2.10</ecNumber>
    </recommendedName>
    <alternativeName>
        <fullName evidence="10">IGP synthase glutaminase subunit</fullName>
        <ecNumber evidence="10">3.5.1.2</ecNumber>
    </alternativeName>
    <alternativeName>
        <fullName evidence="10">IGP synthase subunit HisH</fullName>
    </alternativeName>
    <alternativeName>
        <fullName evidence="10">ImGP synthase subunit HisH</fullName>
        <shortName evidence="10">IGPS subunit HisH</shortName>
    </alternativeName>
</protein>
<evidence type="ECO:0000313" key="13">
    <source>
        <dbReference type="EMBL" id="AGB02352.1"/>
    </source>
</evidence>
<dbReference type="UniPathway" id="UPA00031">
    <property type="reaction ID" value="UER00010"/>
</dbReference>
<accession>L0HC86</accession>
<proteinExistence type="inferred from homology"/>
<dbReference type="InParanoid" id="L0HC86"/>
<dbReference type="SUPFAM" id="SSF52317">
    <property type="entry name" value="Class I glutamine amidotransferase-like"/>
    <property type="match status" value="1"/>
</dbReference>
<dbReference type="HAMAP" id="MF_00278">
    <property type="entry name" value="HisH"/>
    <property type="match status" value="1"/>
</dbReference>
<dbReference type="Proteomes" id="UP000010824">
    <property type="component" value="Chromosome"/>
</dbReference>
<reference evidence="14" key="1">
    <citation type="submission" date="2011-12" db="EMBL/GenBank/DDBJ databases">
        <title>Complete sequence of Methanoregula formicicum SMSP.</title>
        <authorList>
            <person name="Lucas S."/>
            <person name="Han J."/>
            <person name="Lapidus A."/>
            <person name="Cheng J.-F."/>
            <person name="Goodwin L."/>
            <person name="Pitluck S."/>
            <person name="Peters L."/>
            <person name="Ovchinnikova G."/>
            <person name="Teshima H."/>
            <person name="Detter J.C."/>
            <person name="Han C."/>
            <person name="Tapia R."/>
            <person name="Land M."/>
            <person name="Hauser L."/>
            <person name="Kyrpides N."/>
            <person name="Ivanova N."/>
            <person name="Pagani I."/>
            <person name="Imachi H."/>
            <person name="Tamaki H."/>
            <person name="Sekiguchi Y."/>
            <person name="Kamagata Y."/>
            <person name="Cadillo-Quiroz H."/>
            <person name="Zinder S."/>
            <person name="Liu W.-T."/>
            <person name="Woyke T."/>
        </authorList>
    </citation>
    <scope>NUCLEOTIDE SEQUENCE [LARGE SCALE GENOMIC DNA]</scope>
    <source>
        <strain evidence="14">DSM 22288 / NBRC 105244 / SMSP</strain>
    </source>
</reference>
<dbReference type="PANTHER" id="PTHR42701">
    <property type="entry name" value="IMIDAZOLE GLYCEROL PHOSPHATE SYNTHASE SUBUNIT HISH"/>
    <property type="match status" value="1"/>
</dbReference>
<dbReference type="PANTHER" id="PTHR42701:SF1">
    <property type="entry name" value="IMIDAZOLE GLYCEROL PHOSPHATE SYNTHASE SUBUNIT HISH"/>
    <property type="match status" value="1"/>
</dbReference>
<evidence type="ECO:0000256" key="9">
    <source>
        <dbReference type="ARBA" id="ARBA00049534"/>
    </source>
</evidence>
<dbReference type="Pfam" id="PF00117">
    <property type="entry name" value="GATase"/>
    <property type="match status" value="1"/>
</dbReference>
<feature type="active site" description="Nucleophile" evidence="10 11">
    <location>
        <position position="80"/>
    </location>
</feature>
<dbReference type="STRING" id="593750.Metfor_1310"/>
<dbReference type="GO" id="GO:0004359">
    <property type="term" value="F:glutaminase activity"/>
    <property type="evidence" value="ECO:0007669"/>
    <property type="project" value="UniProtKB-EC"/>
</dbReference>
<dbReference type="GO" id="GO:0000105">
    <property type="term" value="P:L-histidine biosynthetic process"/>
    <property type="evidence" value="ECO:0007669"/>
    <property type="project" value="UniProtKB-UniRule"/>
</dbReference>
<dbReference type="Gene3D" id="3.40.50.880">
    <property type="match status" value="1"/>
</dbReference>
<keyword evidence="14" id="KW-1185">Reference proteome</keyword>
<evidence type="ECO:0000256" key="5">
    <source>
        <dbReference type="ARBA" id="ARBA00022962"/>
    </source>
</evidence>
<dbReference type="GO" id="GO:0016829">
    <property type="term" value="F:lyase activity"/>
    <property type="evidence" value="ECO:0007669"/>
    <property type="project" value="UniProtKB-KW"/>
</dbReference>
<keyword evidence="4 10" id="KW-0378">Hydrolase</keyword>
<evidence type="ECO:0000256" key="11">
    <source>
        <dbReference type="PIRSR" id="PIRSR000495-1"/>
    </source>
</evidence>
<feature type="domain" description="Glutamine amidotransferase" evidence="12">
    <location>
        <begin position="17"/>
        <end position="196"/>
    </location>
</feature>
<comment type="subunit">
    <text evidence="2 10">Heterodimer of HisH and HisF.</text>
</comment>
<gene>
    <name evidence="10" type="primary">hisH</name>
    <name evidence="13" type="ordered locus">Metfor_1310</name>
</gene>
<reference evidence="13 14" key="2">
    <citation type="journal article" date="2014" name="Genome Announc.">
        <title>Complete Genome Sequence of Methanoregula formicica SMSPT, a Mesophilic Hydrogenotrophic Methanogen Isolated from a Methanogenic Upflow Anaerobic Sludge Blanket Reactor.</title>
        <authorList>
            <person name="Yamamoto K."/>
            <person name="Tamaki H."/>
            <person name="Cadillo-Quiroz H."/>
            <person name="Imachi H."/>
            <person name="Kyrpides N."/>
            <person name="Woyke T."/>
            <person name="Goodwin L."/>
            <person name="Zinder S.H."/>
            <person name="Kamagata Y."/>
            <person name="Liu W.T."/>
        </authorList>
    </citation>
    <scope>NUCLEOTIDE SEQUENCE [LARGE SCALE GENOMIC DNA]</scope>
    <source>
        <strain evidence="14">DSM 22288 / NBRC 105244 / SMSP</strain>
    </source>
</reference>
<comment type="subcellular location">
    <subcellularLocation>
        <location evidence="10">Cytoplasm</location>
    </subcellularLocation>
</comment>
<evidence type="ECO:0000256" key="2">
    <source>
        <dbReference type="ARBA" id="ARBA00011152"/>
    </source>
</evidence>
<dbReference type="InterPro" id="IPR010139">
    <property type="entry name" value="Imidazole-glycPsynth_HisH"/>
</dbReference>
<dbReference type="HOGENOM" id="CLU_071837_2_2_2"/>
<dbReference type="PIRSF" id="PIRSF000495">
    <property type="entry name" value="Amidotransf_hisH"/>
    <property type="match status" value="1"/>
</dbReference>
<dbReference type="EC" id="4.3.2.10" evidence="10"/>
<evidence type="ECO:0000256" key="6">
    <source>
        <dbReference type="ARBA" id="ARBA00023102"/>
    </source>
</evidence>
<dbReference type="InterPro" id="IPR029062">
    <property type="entry name" value="Class_I_gatase-like"/>
</dbReference>
<evidence type="ECO:0000313" key="14">
    <source>
        <dbReference type="Proteomes" id="UP000010824"/>
    </source>
</evidence>
<comment type="catalytic activity">
    <reaction evidence="9 10">
        <text>L-glutamine + H2O = L-glutamate + NH4(+)</text>
        <dbReference type="Rhea" id="RHEA:15889"/>
        <dbReference type="ChEBI" id="CHEBI:15377"/>
        <dbReference type="ChEBI" id="CHEBI:28938"/>
        <dbReference type="ChEBI" id="CHEBI:29985"/>
        <dbReference type="ChEBI" id="CHEBI:58359"/>
        <dbReference type="EC" id="3.5.1.2"/>
    </reaction>
</comment>
<evidence type="ECO:0000256" key="4">
    <source>
        <dbReference type="ARBA" id="ARBA00022801"/>
    </source>
</evidence>
<dbReference type="CDD" id="cd01748">
    <property type="entry name" value="GATase1_IGP_Synthase"/>
    <property type="match status" value="1"/>
</dbReference>
<keyword evidence="10" id="KW-0963">Cytoplasm</keyword>
<evidence type="ECO:0000256" key="8">
    <source>
        <dbReference type="ARBA" id="ARBA00047838"/>
    </source>
</evidence>
<evidence type="ECO:0000256" key="3">
    <source>
        <dbReference type="ARBA" id="ARBA00022605"/>
    </source>
</evidence>
<organism evidence="13 14">
    <name type="scientific">Methanoregula formicica (strain DSM 22288 / NBRC 105244 / SMSP)</name>
    <dbReference type="NCBI Taxonomy" id="593750"/>
    <lineage>
        <taxon>Archaea</taxon>
        <taxon>Methanobacteriati</taxon>
        <taxon>Methanobacteriota</taxon>
        <taxon>Stenosarchaea group</taxon>
        <taxon>Methanomicrobia</taxon>
        <taxon>Methanomicrobiales</taxon>
        <taxon>Methanoregulaceae</taxon>
        <taxon>Methanoregula</taxon>
    </lineage>
</organism>
<feature type="active site" evidence="10 11">
    <location>
        <position position="183"/>
    </location>
</feature>
<dbReference type="RefSeq" id="WP_015285315.1">
    <property type="nucleotide sequence ID" value="NC_019943.1"/>
</dbReference>
<evidence type="ECO:0000256" key="10">
    <source>
        <dbReference type="HAMAP-Rule" id="MF_00278"/>
    </source>
</evidence>
<dbReference type="GO" id="GO:0000107">
    <property type="term" value="F:imidazoleglycerol-phosphate synthase activity"/>
    <property type="evidence" value="ECO:0007669"/>
    <property type="project" value="UniProtKB-UniRule"/>
</dbReference>
<name>L0HC86_METFS</name>
<dbReference type="OrthoDB" id="33401at2157"/>
<dbReference type="EC" id="3.5.1.2" evidence="10"/>
<dbReference type="GeneID" id="14310623"/>
<dbReference type="eggNOG" id="arCOG00089">
    <property type="taxonomic scope" value="Archaea"/>
</dbReference>
<dbReference type="EMBL" id="CP003167">
    <property type="protein sequence ID" value="AGB02352.1"/>
    <property type="molecule type" value="Genomic_DNA"/>
</dbReference>
<keyword evidence="6 10" id="KW-0368">Histidine biosynthesis</keyword>
<evidence type="ECO:0000256" key="7">
    <source>
        <dbReference type="ARBA" id="ARBA00023239"/>
    </source>
</evidence>
<dbReference type="GO" id="GO:0005737">
    <property type="term" value="C:cytoplasm"/>
    <property type="evidence" value="ECO:0007669"/>
    <property type="project" value="UniProtKB-SubCell"/>
</dbReference>
<dbReference type="InterPro" id="IPR017926">
    <property type="entry name" value="GATASE"/>
</dbReference>
<comment type="catalytic activity">
    <reaction evidence="8 10">
        <text>5-[(5-phospho-1-deoxy-D-ribulos-1-ylimino)methylamino]-1-(5-phospho-beta-D-ribosyl)imidazole-4-carboxamide + L-glutamine = D-erythro-1-(imidazol-4-yl)glycerol 3-phosphate + 5-amino-1-(5-phospho-beta-D-ribosyl)imidazole-4-carboxamide + L-glutamate + H(+)</text>
        <dbReference type="Rhea" id="RHEA:24793"/>
        <dbReference type="ChEBI" id="CHEBI:15378"/>
        <dbReference type="ChEBI" id="CHEBI:29985"/>
        <dbReference type="ChEBI" id="CHEBI:58278"/>
        <dbReference type="ChEBI" id="CHEBI:58359"/>
        <dbReference type="ChEBI" id="CHEBI:58475"/>
        <dbReference type="ChEBI" id="CHEBI:58525"/>
        <dbReference type="EC" id="4.3.2.10"/>
    </reaction>
</comment>
<evidence type="ECO:0000256" key="1">
    <source>
        <dbReference type="ARBA" id="ARBA00005091"/>
    </source>
</evidence>
<keyword evidence="3 10" id="KW-0028">Amino-acid biosynthesis</keyword>
<evidence type="ECO:0000259" key="12">
    <source>
        <dbReference type="Pfam" id="PF00117"/>
    </source>
</evidence>
<dbReference type="NCBIfam" id="TIGR01855">
    <property type="entry name" value="IMP_synth_hisH"/>
    <property type="match status" value="1"/>
</dbReference>
<keyword evidence="5 10" id="KW-0315">Glutamine amidotransferase</keyword>
<comment type="pathway">
    <text evidence="1 10">Amino-acid biosynthesis; L-histidine biosynthesis; L-histidine from 5-phospho-alpha-D-ribose 1-diphosphate: step 5/9.</text>
</comment>
<dbReference type="AlphaFoldDB" id="L0HC86"/>